<keyword evidence="2" id="KW-1185">Reference proteome</keyword>
<dbReference type="Proteomes" id="UP000670947">
    <property type="component" value="Unassembled WGS sequence"/>
</dbReference>
<reference evidence="1 2" key="1">
    <citation type="submission" date="2021-03" db="EMBL/GenBank/DDBJ databases">
        <title>Paenibacillus artemisicola MWE-103 whole genome sequence.</title>
        <authorList>
            <person name="Ham Y.J."/>
        </authorList>
    </citation>
    <scope>NUCLEOTIDE SEQUENCE [LARGE SCALE GENOMIC DNA]</scope>
    <source>
        <strain evidence="1 2">MWE-103</strain>
    </source>
</reference>
<sequence length="384" mass="42147">MSASNGTRNHLSGGDINTGEVLDARALNRALLARQMLLRREKLPVLEAVERLIGLQAQAPNAPYFALWARLEDFRQEGLSRLLLDKKAVRMALMRATLHLVSASDAMPLRSTLQSVMERSLKGAFGRQLKGADPAQLAAFGRSLVEDRPSTFGELGRHMRERWPALQSEALAAAVRNLVPLVQLPPRGIWGESGQAVHTSAERWLGQSRSAEPDTELLIRRYLAAFGPATAKDVQAWSGLTGLSKAMERLRPELVTFRNPAGDALFDLPDAPRPDSDTPAEPRFLGEFDNTLLSHADRGRILPDEYRSQVCTANGIVRSTILIDGYVAGTWKLTRERGKAILCIDPFAALSSPDSDALRLEGARLLQFAAEDHSHEVIIRQGGS</sequence>
<name>A0ABS3W7R1_9BACL</name>
<gene>
    <name evidence="1" type="ORF">I8J29_08995</name>
</gene>
<dbReference type="EMBL" id="JAGGDJ010000004">
    <property type="protein sequence ID" value="MBO7744329.1"/>
    <property type="molecule type" value="Genomic_DNA"/>
</dbReference>
<dbReference type="PANTHER" id="PTHR38479">
    <property type="entry name" value="LMO0824 PROTEIN"/>
    <property type="match status" value="1"/>
</dbReference>
<dbReference type="PANTHER" id="PTHR38479:SF2">
    <property type="entry name" value="WINGED HELIX DNA-BINDING DOMAIN-CONTAINING PROTEIN"/>
    <property type="match status" value="1"/>
</dbReference>
<dbReference type="InterPro" id="IPR009351">
    <property type="entry name" value="AlkZ-like"/>
</dbReference>
<comment type="caution">
    <text evidence="1">The sequence shown here is derived from an EMBL/GenBank/DDBJ whole genome shotgun (WGS) entry which is preliminary data.</text>
</comment>
<proteinExistence type="predicted"/>
<evidence type="ECO:0000313" key="2">
    <source>
        <dbReference type="Proteomes" id="UP000670947"/>
    </source>
</evidence>
<dbReference type="RefSeq" id="WP_208847281.1">
    <property type="nucleotide sequence ID" value="NZ_JAGGDJ010000004.1"/>
</dbReference>
<dbReference type="Pfam" id="PF06224">
    <property type="entry name" value="AlkZ-like"/>
    <property type="match status" value="1"/>
</dbReference>
<accession>A0ABS3W7R1</accession>
<organism evidence="1 2">
    <name type="scientific">Paenibacillus artemisiicola</name>
    <dbReference type="NCBI Taxonomy" id="1172618"/>
    <lineage>
        <taxon>Bacteria</taxon>
        <taxon>Bacillati</taxon>
        <taxon>Bacillota</taxon>
        <taxon>Bacilli</taxon>
        <taxon>Bacillales</taxon>
        <taxon>Paenibacillaceae</taxon>
        <taxon>Paenibacillus</taxon>
    </lineage>
</organism>
<protein>
    <submittedName>
        <fullName evidence="1">AlkZ family DNA glycosylase</fullName>
    </submittedName>
</protein>
<evidence type="ECO:0000313" key="1">
    <source>
        <dbReference type="EMBL" id="MBO7744329.1"/>
    </source>
</evidence>